<organism evidence="1 2">
    <name type="scientific">Staphylococcus aureus</name>
    <dbReference type="NCBI Taxonomy" id="1280"/>
    <lineage>
        <taxon>Bacteria</taxon>
        <taxon>Bacillati</taxon>
        <taxon>Bacillota</taxon>
        <taxon>Bacilli</taxon>
        <taxon>Bacillales</taxon>
        <taxon>Staphylococcaceae</taxon>
        <taxon>Staphylococcus</taxon>
    </lineage>
</organism>
<evidence type="ECO:0000313" key="2">
    <source>
        <dbReference type="Proteomes" id="UP000507408"/>
    </source>
</evidence>
<protein>
    <submittedName>
        <fullName evidence="1">Uncharacterized protein</fullName>
    </submittedName>
</protein>
<dbReference type="AlphaFoldDB" id="A0A7I8NHF6"/>
<reference evidence="1 2" key="1">
    <citation type="submission" date="2020-06" db="EMBL/GenBank/DDBJ databases">
        <authorList>
            <consortium name="Pathogen Informatics"/>
        </authorList>
    </citation>
    <scope>NUCLEOTIDE SEQUENCE [LARGE SCALE GENOMIC DNA]</scope>
    <source>
        <strain evidence="1 2">MOS222</strain>
    </source>
</reference>
<name>A0A7I8NHF6_STAAU</name>
<dbReference type="Proteomes" id="UP000507408">
    <property type="component" value="Unassembled WGS sequence"/>
</dbReference>
<evidence type="ECO:0000313" key="1">
    <source>
        <dbReference type="EMBL" id="CAC8489490.1"/>
    </source>
</evidence>
<accession>A0A7I8NHF6</accession>
<sequence length="35" mass="4186">MLKMKAHKSDTNEYVNYLLNMKVIIQLNEIEAYNL</sequence>
<proteinExistence type="predicted"/>
<comment type="caution">
    <text evidence="1">The sequence shown here is derived from an EMBL/GenBank/DDBJ whole genome shotgun (WGS) entry which is preliminary data.</text>
</comment>
<dbReference type="EMBL" id="CAIIKR010000001">
    <property type="protein sequence ID" value="CAC8489490.1"/>
    <property type="molecule type" value="Genomic_DNA"/>
</dbReference>
<gene>
    <name evidence="1" type="ORF">SAMEA70245418_00065</name>
</gene>